<name>A0ABR3VSP3_9PEZI</name>
<organism evidence="2 3">
    <name type="scientific">Phialemonium thermophilum</name>
    <dbReference type="NCBI Taxonomy" id="223376"/>
    <lineage>
        <taxon>Eukaryota</taxon>
        <taxon>Fungi</taxon>
        <taxon>Dikarya</taxon>
        <taxon>Ascomycota</taxon>
        <taxon>Pezizomycotina</taxon>
        <taxon>Sordariomycetes</taxon>
        <taxon>Sordariomycetidae</taxon>
        <taxon>Cephalothecales</taxon>
        <taxon>Cephalothecaceae</taxon>
        <taxon>Phialemonium</taxon>
    </lineage>
</organism>
<evidence type="ECO:0000313" key="2">
    <source>
        <dbReference type="EMBL" id="KAL1844627.1"/>
    </source>
</evidence>
<feature type="region of interest" description="Disordered" evidence="1">
    <location>
        <begin position="182"/>
        <end position="255"/>
    </location>
</feature>
<proteinExistence type="predicted"/>
<dbReference type="EMBL" id="JAZHXJ010001581">
    <property type="protein sequence ID" value="KAL1844627.1"/>
    <property type="molecule type" value="Genomic_DNA"/>
</dbReference>
<protein>
    <submittedName>
        <fullName evidence="2">Uncharacterized protein</fullName>
    </submittedName>
</protein>
<comment type="caution">
    <text evidence="2">The sequence shown here is derived from an EMBL/GenBank/DDBJ whole genome shotgun (WGS) entry which is preliminary data.</text>
</comment>
<evidence type="ECO:0000313" key="3">
    <source>
        <dbReference type="Proteomes" id="UP001586593"/>
    </source>
</evidence>
<reference evidence="2 3" key="1">
    <citation type="journal article" date="2024" name="Commun. Biol.">
        <title>Comparative genomic analysis of thermophilic fungi reveals convergent evolutionary adaptations and gene losses.</title>
        <authorList>
            <person name="Steindorff A.S."/>
            <person name="Aguilar-Pontes M.V."/>
            <person name="Robinson A.J."/>
            <person name="Andreopoulos B."/>
            <person name="LaButti K."/>
            <person name="Kuo A."/>
            <person name="Mondo S."/>
            <person name="Riley R."/>
            <person name="Otillar R."/>
            <person name="Haridas S."/>
            <person name="Lipzen A."/>
            <person name="Grimwood J."/>
            <person name="Schmutz J."/>
            <person name="Clum A."/>
            <person name="Reid I.D."/>
            <person name="Moisan M.C."/>
            <person name="Butler G."/>
            <person name="Nguyen T.T.M."/>
            <person name="Dewar K."/>
            <person name="Conant G."/>
            <person name="Drula E."/>
            <person name="Henrissat B."/>
            <person name="Hansel C."/>
            <person name="Singer S."/>
            <person name="Hutchinson M.I."/>
            <person name="de Vries R.P."/>
            <person name="Natvig D.O."/>
            <person name="Powell A.J."/>
            <person name="Tsang A."/>
            <person name="Grigoriev I.V."/>
        </authorList>
    </citation>
    <scope>NUCLEOTIDE SEQUENCE [LARGE SCALE GENOMIC DNA]</scope>
    <source>
        <strain evidence="2 3">ATCC 24622</strain>
    </source>
</reference>
<dbReference type="Proteomes" id="UP001586593">
    <property type="component" value="Unassembled WGS sequence"/>
</dbReference>
<evidence type="ECO:0000256" key="1">
    <source>
        <dbReference type="SAM" id="MobiDB-lite"/>
    </source>
</evidence>
<sequence>MRILLPPPPSADRVVGRKTMDRLGGVLEKPAPVSRADTLVRDMGGPGPLCGVYFLFVFLAVLLNSHRRGFGAAPSQESACNNHWPTSWPSSLSRASATRSAGPIIPGYSQRVMRRAQAVAVAEDDRKPPPARGFNFFPTRARDARTGHSSLSPASYMYCPGLDMTSLKPDASNATSEVGCKMRGSAERGTCHSTARKQKTWERREAEEEGEGGGSSGSERRVKREGQERKKNEKRKRQMGGEMRERENGRTPGAA</sequence>
<feature type="compositionally biased region" description="Basic and acidic residues" evidence="1">
    <location>
        <begin position="218"/>
        <end position="231"/>
    </location>
</feature>
<keyword evidence="3" id="KW-1185">Reference proteome</keyword>
<gene>
    <name evidence="2" type="ORF">VTK73DRAFT_2145</name>
</gene>
<accession>A0ABR3VSP3</accession>